<reference evidence="2 3" key="1">
    <citation type="submission" date="2020-08" db="EMBL/GenBank/DDBJ databases">
        <title>Genome Sequencing of Nocardia wallacei strain FMUON74 and assembly.</title>
        <authorList>
            <person name="Toyokawa M."/>
            <person name="Uesaka K."/>
        </authorList>
    </citation>
    <scope>NUCLEOTIDE SEQUENCE [LARGE SCALE GENOMIC DNA]</scope>
    <source>
        <strain evidence="2 3">FMUON74</strain>
    </source>
</reference>
<organism evidence="2 3">
    <name type="scientific">Nocardia wallacei</name>
    <dbReference type="NCBI Taxonomy" id="480035"/>
    <lineage>
        <taxon>Bacteria</taxon>
        <taxon>Bacillati</taxon>
        <taxon>Actinomycetota</taxon>
        <taxon>Actinomycetes</taxon>
        <taxon>Mycobacteriales</taxon>
        <taxon>Nocardiaceae</taxon>
        <taxon>Nocardia</taxon>
    </lineage>
</organism>
<dbReference type="RefSeq" id="WP_187685760.1">
    <property type="nucleotide sequence ID" value="NZ_AP023396.1"/>
</dbReference>
<keyword evidence="3" id="KW-1185">Reference proteome</keyword>
<evidence type="ECO:0000313" key="3">
    <source>
        <dbReference type="Proteomes" id="UP000516173"/>
    </source>
</evidence>
<evidence type="ECO:0000259" key="1">
    <source>
        <dbReference type="PROSITE" id="PS51186"/>
    </source>
</evidence>
<dbReference type="CDD" id="cd04301">
    <property type="entry name" value="NAT_SF"/>
    <property type="match status" value="1"/>
</dbReference>
<gene>
    <name evidence="2" type="ORF">NWFMUON74_68910</name>
</gene>
<dbReference type="SUPFAM" id="SSF55729">
    <property type="entry name" value="Acyl-CoA N-acyltransferases (Nat)"/>
    <property type="match status" value="1"/>
</dbReference>
<dbReference type="InterPro" id="IPR000182">
    <property type="entry name" value="GNAT_dom"/>
</dbReference>
<accession>A0A7G1KYN2</accession>
<proteinExistence type="predicted"/>
<dbReference type="Gene3D" id="3.40.630.30">
    <property type="match status" value="1"/>
</dbReference>
<dbReference type="Proteomes" id="UP000516173">
    <property type="component" value="Chromosome"/>
</dbReference>
<dbReference type="GeneID" id="80351270"/>
<protein>
    <recommendedName>
        <fullName evidence="1">N-acetyltransferase domain-containing protein</fullName>
    </recommendedName>
</protein>
<dbReference type="InterPro" id="IPR016181">
    <property type="entry name" value="Acyl_CoA_acyltransferase"/>
</dbReference>
<dbReference type="PROSITE" id="PS51186">
    <property type="entry name" value="GNAT"/>
    <property type="match status" value="1"/>
</dbReference>
<evidence type="ECO:0000313" key="2">
    <source>
        <dbReference type="EMBL" id="BCK59119.1"/>
    </source>
</evidence>
<dbReference type="GO" id="GO:0016747">
    <property type="term" value="F:acyltransferase activity, transferring groups other than amino-acyl groups"/>
    <property type="evidence" value="ECO:0007669"/>
    <property type="project" value="InterPro"/>
</dbReference>
<dbReference type="Pfam" id="PF00583">
    <property type="entry name" value="Acetyltransf_1"/>
    <property type="match status" value="1"/>
</dbReference>
<feature type="domain" description="N-acetyltransferase" evidence="1">
    <location>
        <begin position="112"/>
        <end position="248"/>
    </location>
</feature>
<dbReference type="KEGG" id="nwl:NWFMUON74_68910"/>
<dbReference type="AlphaFoldDB" id="A0A7G1KYN2"/>
<sequence>MTKISSYLRATVLRQHDSERIGPFVAGFDAYSDNLFRNYAVPDDGALPTSADVGALVAAFERRGRVPRLEYLPAAATEVLPALLNAGFVVEDQLPVMTCGRADVQECAAPDDVIVEIAVDDEQLWRCATVQNAVYGGGVADRHDVDRLRSVVDGGGHVVIARTRDEVAVGSGLITVPVGDVSELAAIGVVEQWRRRGIAAAMISTLTRAAHDTGTEIVFLMAEGPAERRIHLRVGFADMDNILLISRP</sequence>
<dbReference type="EMBL" id="AP023396">
    <property type="protein sequence ID" value="BCK59119.1"/>
    <property type="molecule type" value="Genomic_DNA"/>
</dbReference>
<name>A0A7G1KYN2_9NOCA</name>